<comment type="function">
    <text evidence="1">Stereospecific condensation of phosphoenolpyruvate (PEP) and D-erythrose-4-phosphate (E4P) giving rise to 3-deoxy-D-arabino-heptulosonate-7-phosphate (DAHP).</text>
</comment>
<dbReference type="InterPro" id="IPR013785">
    <property type="entry name" value="Aldolase_TIM"/>
</dbReference>
<evidence type="ECO:0000313" key="11">
    <source>
        <dbReference type="Proteomes" id="UP000054248"/>
    </source>
</evidence>
<evidence type="ECO:0000256" key="6">
    <source>
        <dbReference type="ARBA" id="ARBA00023141"/>
    </source>
</evidence>
<sequence length="373" mass="40058">MSIHPSRNGSPSQAELEDSRVVGYEPLIQPALLKHEVIPTRESMRTVTESRQTAAKIIDGSDPRVLVVIGPCSVHDPVQALEYAQRLRGMVDELPGLFIVMRTYFEKPRTTVGWKGLVNDPDIDGSFKINKGLRLARQLLCDITNTGLPVGCELLDTISPQYFADLISWGAIGARTTESQLHRELASGSSFPIGFKNGTEGSIQVAVDAMNAASHPHTFLGVTEQGLAAIVRTSGNPSGHVILRGGSSGPNYGPEHVQKARAGLEKAGKVPSVMIDCSHANSSKDFRNQPKVLASICSQLESGDKTITGVMVESNLVEGKQDVPDEGPQCLKWGVSITDGCVSWETTIDLLRDLNKASLARETKLSGQAAQLG</sequence>
<dbReference type="InterPro" id="IPR006218">
    <property type="entry name" value="DAHP1/KDSA"/>
</dbReference>
<reference evidence="11" key="2">
    <citation type="submission" date="2015-01" db="EMBL/GenBank/DDBJ databases">
        <title>Evolutionary Origins and Diversification of the Mycorrhizal Mutualists.</title>
        <authorList>
            <consortium name="DOE Joint Genome Institute"/>
            <consortium name="Mycorrhizal Genomics Consortium"/>
            <person name="Kohler A."/>
            <person name="Kuo A."/>
            <person name="Nagy L.G."/>
            <person name="Floudas D."/>
            <person name="Copeland A."/>
            <person name="Barry K.W."/>
            <person name="Cichocki N."/>
            <person name="Veneault-Fourrey C."/>
            <person name="LaButti K."/>
            <person name="Lindquist E.A."/>
            <person name="Lipzen A."/>
            <person name="Lundell T."/>
            <person name="Morin E."/>
            <person name="Murat C."/>
            <person name="Riley R."/>
            <person name="Ohm R."/>
            <person name="Sun H."/>
            <person name="Tunlid A."/>
            <person name="Henrissat B."/>
            <person name="Grigoriev I.V."/>
            <person name="Hibbett D.S."/>
            <person name="Martin F."/>
        </authorList>
    </citation>
    <scope>NUCLEOTIDE SEQUENCE [LARGE SCALE GENOMIC DNA]</scope>
    <source>
        <strain evidence="11">MUT 4182</strain>
    </source>
</reference>
<evidence type="ECO:0000256" key="3">
    <source>
        <dbReference type="ARBA" id="ARBA00007985"/>
    </source>
</evidence>
<dbReference type="HOGENOM" id="CLU_030903_0_1_1"/>
<dbReference type="GO" id="GO:0008652">
    <property type="term" value="P:amino acid biosynthetic process"/>
    <property type="evidence" value="ECO:0007669"/>
    <property type="project" value="UniProtKB-KW"/>
</dbReference>
<name>A0A0C3Q385_9AGAM</name>
<dbReference type="SUPFAM" id="SSF51569">
    <property type="entry name" value="Aldolase"/>
    <property type="match status" value="1"/>
</dbReference>
<dbReference type="InterPro" id="IPR006219">
    <property type="entry name" value="DAHP_synth_1"/>
</dbReference>
<feature type="domain" description="DAHP synthetase I/KDSA" evidence="9">
    <location>
        <begin position="53"/>
        <end position="350"/>
    </location>
</feature>
<protein>
    <recommendedName>
        <fullName evidence="8">Phospho-2-dehydro-3-deoxyheptonate aldolase</fullName>
        <ecNumber evidence="8">2.5.1.54</ecNumber>
    </recommendedName>
</protein>
<gene>
    <name evidence="10" type="ORF">M407DRAFT_172242</name>
</gene>
<evidence type="ECO:0000313" key="10">
    <source>
        <dbReference type="EMBL" id="KIO17446.1"/>
    </source>
</evidence>
<dbReference type="EC" id="2.5.1.54" evidence="8"/>
<evidence type="ECO:0000256" key="4">
    <source>
        <dbReference type="ARBA" id="ARBA00022605"/>
    </source>
</evidence>
<dbReference type="PIRSF" id="PIRSF001361">
    <property type="entry name" value="DAHP_synthase"/>
    <property type="match status" value="1"/>
</dbReference>
<dbReference type="STRING" id="1051891.A0A0C3Q385"/>
<dbReference type="Gene3D" id="3.20.20.70">
    <property type="entry name" value="Aldolase class I"/>
    <property type="match status" value="1"/>
</dbReference>
<dbReference type="OrthoDB" id="4699125at2759"/>
<reference evidence="10 11" key="1">
    <citation type="submission" date="2014-04" db="EMBL/GenBank/DDBJ databases">
        <authorList>
            <consortium name="DOE Joint Genome Institute"/>
            <person name="Kuo A."/>
            <person name="Girlanda M."/>
            <person name="Perotto S."/>
            <person name="Kohler A."/>
            <person name="Nagy L.G."/>
            <person name="Floudas D."/>
            <person name="Copeland A."/>
            <person name="Barry K.W."/>
            <person name="Cichocki N."/>
            <person name="Veneault-Fourrey C."/>
            <person name="LaButti K."/>
            <person name="Lindquist E.A."/>
            <person name="Lipzen A."/>
            <person name="Lundell T."/>
            <person name="Morin E."/>
            <person name="Murat C."/>
            <person name="Sun H."/>
            <person name="Tunlid A."/>
            <person name="Henrissat B."/>
            <person name="Grigoriev I.V."/>
            <person name="Hibbett D.S."/>
            <person name="Martin F."/>
            <person name="Nordberg H.P."/>
            <person name="Cantor M.N."/>
            <person name="Hua S.X."/>
        </authorList>
    </citation>
    <scope>NUCLEOTIDE SEQUENCE [LARGE SCALE GENOMIC DNA]</scope>
    <source>
        <strain evidence="10 11">MUT 4182</strain>
    </source>
</reference>
<keyword evidence="4 8" id="KW-0028">Amino-acid biosynthesis</keyword>
<dbReference type="GO" id="GO:0003849">
    <property type="term" value="F:3-deoxy-7-phosphoheptulonate synthase activity"/>
    <property type="evidence" value="ECO:0007669"/>
    <property type="project" value="UniProtKB-EC"/>
</dbReference>
<organism evidence="10 11">
    <name type="scientific">Tulasnella calospora MUT 4182</name>
    <dbReference type="NCBI Taxonomy" id="1051891"/>
    <lineage>
        <taxon>Eukaryota</taxon>
        <taxon>Fungi</taxon>
        <taxon>Dikarya</taxon>
        <taxon>Basidiomycota</taxon>
        <taxon>Agaricomycotina</taxon>
        <taxon>Agaricomycetes</taxon>
        <taxon>Cantharellales</taxon>
        <taxon>Tulasnellaceae</taxon>
        <taxon>Tulasnella</taxon>
    </lineage>
</organism>
<dbReference type="EMBL" id="KN823383">
    <property type="protein sequence ID" value="KIO17446.1"/>
    <property type="molecule type" value="Genomic_DNA"/>
</dbReference>
<keyword evidence="5 8" id="KW-0808">Transferase</keyword>
<dbReference type="AlphaFoldDB" id="A0A0C3Q385"/>
<dbReference type="GO" id="GO:0009073">
    <property type="term" value="P:aromatic amino acid family biosynthetic process"/>
    <property type="evidence" value="ECO:0007669"/>
    <property type="project" value="UniProtKB-KW"/>
</dbReference>
<comment type="catalytic activity">
    <reaction evidence="7 8">
        <text>D-erythrose 4-phosphate + phosphoenolpyruvate + H2O = 7-phospho-2-dehydro-3-deoxy-D-arabino-heptonate + phosphate</text>
        <dbReference type="Rhea" id="RHEA:14717"/>
        <dbReference type="ChEBI" id="CHEBI:15377"/>
        <dbReference type="ChEBI" id="CHEBI:16897"/>
        <dbReference type="ChEBI" id="CHEBI:43474"/>
        <dbReference type="ChEBI" id="CHEBI:58394"/>
        <dbReference type="ChEBI" id="CHEBI:58702"/>
        <dbReference type="EC" id="2.5.1.54"/>
    </reaction>
</comment>
<dbReference type="PANTHER" id="PTHR21225">
    <property type="entry name" value="PHOSPHO-2-DEHYDRO-3-DEOXYHEPTONATE ALDOLASE DAHP SYNTHETASE"/>
    <property type="match status" value="1"/>
</dbReference>
<evidence type="ECO:0000256" key="1">
    <source>
        <dbReference type="ARBA" id="ARBA00003726"/>
    </source>
</evidence>
<accession>A0A0C3Q385</accession>
<proteinExistence type="inferred from homology"/>
<evidence type="ECO:0000256" key="2">
    <source>
        <dbReference type="ARBA" id="ARBA00004688"/>
    </source>
</evidence>
<dbReference type="NCBIfam" id="TIGR00034">
    <property type="entry name" value="aroFGH"/>
    <property type="match status" value="1"/>
</dbReference>
<evidence type="ECO:0000256" key="7">
    <source>
        <dbReference type="ARBA" id="ARBA00047508"/>
    </source>
</evidence>
<comment type="similarity">
    <text evidence="3 8">Belongs to the class-I DAHP synthase family.</text>
</comment>
<dbReference type="Pfam" id="PF00793">
    <property type="entry name" value="DAHP_synth_1"/>
    <property type="match status" value="1"/>
</dbReference>
<comment type="pathway">
    <text evidence="2">Metabolic intermediate biosynthesis; chorismate biosynthesis; chorismate from D-erythrose 4-phosphate and phosphoenolpyruvate: step 1/7.</text>
</comment>
<dbReference type="PANTHER" id="PTHR21225:SF12">
    <property type="entry name" value="PHOSPHO-2-DEHYDRO-3-DEOXYHEPTONATE ALDOLASE, TYROSINE-INHIBITED"/>
    <property type="match status" value="1"/>
</dbReference>
<evidence type="ECO:0000256" key="8">
    <source>
        <dbReference type="PIRNR" id="PIRNR001361"/>
    </source>
</evidence>
<dbReference type="FunFam" id="3.20.20.70:FF:000005">
    <property type="entry name" value="Phospho-2-dehydro-3-deoxyheptonate aldolase"/>
    <property type="match status" value="1"/>
</dbReference>
<dbReference type="GO" id="GO:0005737">
    <property type="term" value="C:cytoplasm"/>
    <property type="evidence" value="ECO:0007669"/>
    <property type="project" value="TreeGrafter"/>
</dbReference>
<keyword evidence="6 8" id="KW-0057">Aromatic amino acid biosynthesis</keyword>
<evidence type="ECO:0000259" key="9">
    <source>
        <dbReference type="Pfam" id="PF00793"/>
    </source>
</evidence>
<dbReference type="NCBIfam" id="NF009395">
    <property type="entry name" value="PRK12755.1"/>
    <property type="match status" value="1"/>
</dbReference>
<evidence type="ECO:0000256" key="5">
    <source>
        <dbReference type="ARBA" id="ARBA00022679"/>
    </source>
</evidence>
<dbReference type="Proteomes" id="UP000054248">
    <property type="component" value="Unassembled WGS sequence"/>
</dbReference>
<keyword evidence="11" id="KW-1185">Reference proteome</keyword>